<dbReference type="OMA" id="NICFACL"/>
<evidence type="ECO:0000256" key="11">
    <source>
        <dbReference type="ARBA" id="ARBA00023034"/>
    </source>
</evidence>
<dbReference type="InterPro" id="IPR036026">
    <property type="entry name" value="Seven-hairpin_glycosidases"/>
</dbReference>
<dbReference type="AlphaFoldDB" id="Q54PP9"/>
<keyword evidence="10 22" id="KW-1133">Transmembrane helix</keyword>
<keyword evidence="13 20" id="KW-1015">Disulfide bond</keyword>
<evidence type="ECO:0000256" key="1">
    <source>
        <dbReference type="ARBA" id="ARBA00001913"/>
    </source>
</evidence>
<evidence type="ECO:0000256" key="14">
    <source>
        <dbReference type="ARBA" id="ARBA00023180"/>
    </source>
</evidence>
<evidence type="ECO:0000256" key="9">
    <source>
        <dbReference type="ARBA" id="ARBA00022968"/>
    </source>
</evidence>
<evidence type="ECO:0000256" key="18">
    <source>
        <dbReference type="PIRSR" id="PIRSR601382-1"/>
    </source>
</evidence>
<evidence type="ECO:0000256" key="5">
    <source>
        <dbReference type="ARBA" id="ARBA00022692"/>
    </source>
</evidence>
<keyword evidence="15 21" id="KW-0326">Glycosidase</keyword>
<keyword evidence="6 19" id="KW-0479">Metal-binding</keyword>
<evidence type="ECO:0000313" key="24">
    <source>
        <dbReference type="Proteomes" id="UP000002195"/>
    </source>
</evidence>
<evidence type="ECO:0000256" key="16">
    <source>
        <dbReference type="ARBA" id="ARBA00047669"/>
    </source>
</evidence>
<comment type="subcellular location">
    <subcellularLocation>
        <location evidence="2">Golgi apparatus membrane</location>
        <topology evidence="2">Single-pass type II membrane protein</topology>
    </subcellularLocation>
</comment>
<dbReference type="PRINTS" id="PR00747">
    <property type="entry name" value="GLYHDRLASE47"/>
</dbReference>
<dbReference type="dictyBase" id="DDB_G0284395"/>
<organism evidence="23 24">
    <name type="scientific">Dictyostelium discoideum</name>
    <name type="common">Social amoeba</name>
    <dbReference type="NCBI Taxonomy" id="44689"/>
    <lineage>
        <taxon>Eukaryota</taxon>
        <taxon>Amoebozoa</taxon>
        <taxon>Evosea</taxon>
        <taxon>Eumycetozoa</taxon>
        <taxon>Dictyostelia</taxon>
        <taxon>Dictyosteliales</taxon>
        <taxon>Dictyosteliaceae</taxon>
        <taxon>Dictyostelium</taxon>
    </lineage>
</organism>
<dbReference type="SMR" id="Q54PP9"/>
<name>Q54PP9_DICDI</name>
<gene>
    <name evidence="23" type="ORF">DDB_G0284395</name>
</gene>
<evidence type="ECO:0000256" key="4">
    <source>
        <dbReference type="ARBA" id="ARBA00007658"/>
    </source>
</evidence>
<dbReference type="InterPro" id="IPR001382">
    <property type="entry name" value="Glyco_hydro_47"/>
</dbReference>
<dbReference type="SUPFAM" id="SSF48225">
    <property type="entry name" value="Seven-hairpin glycosidases"/>
    <property type="match status" value="1"/>
</dbReference>
<dbReference type="PhylomeDB" id="Q54PP9"/>
<keyword evidence="9" id="KW-0735">Signal-anchor</keyword>
<feature type="active site" evidence="18">
    <location>
        <position position="303"/>
    </location>
</feature>
<dbReference type="Reactome" id="R-DDI-964827">
    <property type="pathway name" value="Progressive trimming of alpha-1,2-linked mannose residues from Man9/8/7GlcNAc2 to produce Man5GlcNAc2"/>
</dbReference>
<evidence type="ECO:0000256" key="19">
    <source>
        <dbReference type="PIRSR" id="PIRSR601382-2"/>
    </source>
</evidence>
<dbReference type="PaxDb" id="44689-DDB0238255"/>
<dbReference type="EMBL" id="AAFI02000064">
    <property type="protein sequence ID" value="EAL65246.1"/>
    <property type="molecule type" value="Genomic_DNA"/>
</dbReference>
<evidence type="ECO:0000256" key="22">
    <source>
        <dbReference type="SAM" id="Phobius"/>
    </source>
</evidence>
<accession>Q54PP9</accession>
<dbReference type="GO" id="GO:0005975">
    <property type="term" value="P:carbohydrate metabolic process"/>
    <property type="evidence" value="ECO:0007669"/>
    <property type="project" value="InterPro"/>
</dbReference>
<protein>
    <recommendedName>
        <fullName evidence="21">alpha-1,2-Mannosidase</fullName>
        <ecNumber evidence="21">3.2.1.-</ecNumber>
    </recommendedName>
</protein>
<keyword evidence="11" id="KW-0333">Golgi apparatus</keyword>
<dbReference type="FunCoup" id="Q54PP9">
    <property type="interactions" value="466"/>
</dbReference>
<dbReference type="EC" id="3.2.1.-" evidence="21"/>
<dbReference type="STRING" id="44689.Q54PP9"/>
<dbReference type="GO" id="GO:0036503">
    <property type="term" value="P:ERAD pathway"/>
    <property type="evidence" value="ECO:0000318"/>
    <property type="project" value="GO_Central"/>
</dbReference>
<evidence type="ECO:0000256" key="15">
    <source>
        <dbReference type="ARBA" id="ARBA00023295"/>
    </source>
</evidence>
<proteinExistence type="inferred from homology"/>
<dbReference type="Proteomes" id="UP000002195">
    <property type="component" value="Unassembled WGS sequence"/>
</dbReference>
<sequence length="537" mass="61534">MNPKIKLFLAIAIVAYLISIFTILSFDGRNKIDAQRFPDKWKIVIQNNNNNNYNNNNNKNYKKTGNPFNKIDEVYYQNEKLNIKRSEQVRGAMKHAWEKYKEFSWGQDELRPLTKSHKEWFGLGLTIIDSLDTLKIMNLDKEYKEGRDWVANVLKQSKNTGMTVSVFETIIRVLGSHVTMYGLTNDEMYLEKAVEIGDLLLYAFPEDTKKPFPSSNIRLATHGKSYPGWTGGCVILSEVSTLFLEFNELSRISGDPKYKEYSDRVIDALSKMKTSIPGLFPVFVNQDANGFCGSFITIGGLGDSYYEYLLKMWIYTNGEDEIYRRLFVESADSIIEHLYKVSPKGDGYLSAMDHNSLTNIQEHLACFAGGMFALAAAANITQDDKKSAKYMEVGEMITKTCVKTYLTSPSGLAPESFRVDPNSGNISWNVHGTYSFYILRPETVESLFILYRLTGDIKYQEWSWKIFEAIEDVCRHENGYNGLKNVDDRKSLDDTQESFFMAETLKYLYLSFQPSSVIPLDKYIFNTEAHPILIPKK</sequence>
<dbReference type="RefSeq" id="XP_638605.1">
    <property type="nucleotide sequence ID" value="XM_633513.1"/>
</dbReference>
<evidence type="ECO:0000256" key="7">
    <source>
        <dbReference type="ARBA" id="ARBA00022801"/>
    </source>
</evidence>
<dbReference type="KEGG" id="ddi:DDB_G0284395"/>
<keyword evidence="8 19" id="KW-0106">Calcium</keyword>
<feature type="binding site" evidence="19">
    <location>
        <position position="527"/>
    </location>
    <ligand>
        <name>Ca(2+)</name>
        <dbReference type="ChEBI" id="CHEBI:29108"/>
    </ligand>
</feature>
<dbReference type="GO" id="GO:0009100">
    <property type="term" value="P:glycoprotein metabolic process"/>
    <property type="evidence" value="ECO:0007669"/>
    <property type="project" value="UniProtKB-ARBA"/>
</dbReference>
<evidence type="ECO:0000256" key="12">
    <source>
        <dbReference type="ARBA" id="ARBA00023136"/>
    </source>
</evidence>
<evidence type="ECO:0000256" key="8">
    <source>
        <dbReference type="ARBA" id="ARBA00022837"/>
    </source>
</evidence>
<evidence type="ECO:0000256" key="3">
    <source>
        <dbReference type="ARBA" id="ARBA00004922"/>
    </source>
</evidence>
<dbReference type="GeneID" id="8624576"/>
<dbReference type="PANTHER" id="PTHR11742:SF6">
    <property type="entry name" value="MANNOSYL-OLIGOSACCHARIDE ALPHA-1,2-MANNOSIDASE IA-RELATED"/>
    <property type="match status" value="1"/>
</dbReference>
<comment type="cofactor">
    <cofactor evidence="1 19">
        <name>Ca(2+)</name>
        <dbReference type="ChEBI" id="CHEBI:29108"/>
    </cofactor>
</comment>
<dbReference type="Gene3D" id="1.50.10.10">
    <property type="match status" value="1"/>
</dbReference>
<evidence type="ECO:0000256" key="20">
    <source>
        <dbReference type="PIRSR" id="PIRSR601382-3"/>
    </source>
</evidence>
<dbReference type="Pfam" id="PF01532">
    <property type="entry name" value="Glyco_hydro_47"/>
    <property type="match status" value="1"/>
</dbReference>
<dbReference type="GO" id="GO:0004571">
    <property type="term" value="F:mannosyl-oligosaccharide 1,2-alpha-mannosidase activity"/>
    <property type="evidence" value="ECO:0000318"/>
    <property type="project" value="GO_Central"/>
</dbReference>
<dbReference type="GO" id="GO:0005509">
    <property type="term" value="F:calcium ion binding"/>
    <property type="evidence" value="ECO:0007669"/>
    <property type="project" value="InterPro"/>
</dbReference>
<dbReference type="InterPro" id="IPR012341">
    <property type="entry name" value="6hp_glycosidase-like_sf"/>
</dbReference>
<dbReference type="eggNOG" id="KOG2204">
    <property type="taxonomic scope" value="Eukaryota"/>
</dbReference>
<dbReference type="VEuPathDB" id="AmoebaDB:DDB_G0284395"/>
<dbReference type="PANTHER" id="PTHR11742">
    <property type="entry name" value="MANNOSYL-OLIGOSACCHARIDE ALPHA-1,2-MANNOSIDASE-RELATED"/>
    <property type="match status" value="1"/>
</dbReference>
<keyword evidence="5 22" id="KW-0812">Transmembrane</keyword>
<dbReference type="InParanoid" id="Q54PP9"/>
<evidence type="ECO:0000256" key="6">
    <source>
        <dbReference type="ARBA" id="ARBA00022723"/>
    </source>
</evidence>
<dbReference type="HOGENOM" id="CLU_003818_3_2_1"/>
<evidence type="ECO:0000256" key="17">
    <source>
        <dbReference type="ARBA" id="ARBA00048605"/>
    </source>
</evidence>
<evidence type="ECO:0000256" key="21">
    <source>
        <dbReference type="RuleBase" id="RU361193"/>
    </source>
</evidence>
<feature type="active site" description="Proton donor" evidence="18">
    <location>
        <position position="415"/>
    </location>
</feature>
<evidence type="ECO:0000256" key="10">
    <source>
        <dbReference type="ARBA" id="ARBA00022989"/>
    </source>
</evidence>
<dbReference type="InterPro" id="IPR050749">
    <property type="entry name" value="Glycosyl_Hydrolase_47"/>
</dbReference>
<feature type="active site" evidence="18">
    <location>
        <position position="442"/>
    </location>
</feature>
<comment type="catalytic activity">
    <reaction evidence="17">
        <text>N(4)-(alpha-D-Man-(1-&gt;2)-alpha-D-Man-(1-&gt;2)-alpha-D-Man-(1-&gt;3)-[alpha-D-Man-(1-&gt;2)-alpha-D-Man-(1-&gt;3)-[alpha-D-Man-(1-&gt;2)-alpha-D-Man-(1-&gt;6)]-alpha-D-Man-(1-&gt;6)]-beta-D-Man-(1-&gt;4)-beta-D-GlcNAc-(1-&gt;4)-beta-D-GlcNAc)-L-asparaginyl-[protein] (N-glucan mannose isomer 9A1,2,3B1,2,3) + 4 H2O = N(4)-(alpha-D-Man-(1-&gt;3)-[alpha-D-Man-(1-&gt;3)-[alpha-D-Man-(1-&gt;6)]-alpha-D-Man-(1-&gt;6)]-beta-D-Man-(1-&gt;4)-beta-D-GlcNAc-(1-&gt;4)-beta-D-GlcNAc)-L-asparaginyl-[protein] (N-glucan mannose isomer 5A1,2) + 4 beta-D-mannose</text>
        <dbReference type="Rhea" id="RHEA:56008"/>
        <dbReference type="Rhea" id="RHEA-COMP:14356"/>
        <dbReference type="Rhea" id="RHEA-COMP:14367"/>
        <dbReference type="ChEBI" id="CHEBI:15377"/>
        <dbReference type="ChEBI" id="CHEBI:28563"/>
        <dbReference type="ChEBI" id="CHEBI:59087"/>
        <dbReference type="ChEBI" id="CHEBI:139493"/>
        <dbReference type="EC" id="3.2.1.113"/>
    </reaction>
</comment>
<feature type="transmembrane region" description="Helical" evidence="22">
    <location>
        <begin position="7"/>
        <end position="26"/>
    </location>
</feature>
<dbReference type="GO" id="GO:0005783">
    <property type="term" value="C:endoplasmic reticulum"/>
    <property type="evidence" value="ECO:0000318"/>
    <property type="project" value="GO_Central"/>
</dbReference>
<reference evidence="23 24" key="1">
    <citation type="journal article" date="2005" name="Nature">
        <title>The genome of the social amoeba Dictyostelium discoideum.</title>
        <authorList>
            <consortium name="The Dictyostelium discoideum Sequencing Consortium"/>
            <person name="Eichinger L."/>
            <person name="Pachebat J.A."/>
            <person name="Glockner G."/>
            <person name="Rajandream M.A."/>
            <person name="Sucgang R."/>
            <person name="Berriman M."/>
            <person name="Song J."/>
            <person name="Olsen R."/>
            <person name="Szafranski K."/>
            <person name="Xu Q."/>
            <person name="Tunggal B."/>
            <person name="Kummerfeld S."/>
            <person name="Madera M."/>
            <person name="Konfortov B.A."/>
            <person name="Rivero F."/>
            <person name="Bankier A.T."/>
            <person name="Lehmann R."/>
            <person name="Hamlin N."/>
            <person name="Davies R."/>
            <person name="Gaudet P."/>
            <person name="Fey P."/>
            <person name="Pilcher K."/>
            <person name="Chen G."/>
            <person name="Saunders D."/>
            <person name="Sodergren E."/>
            <person name="Davis P."/>
            <person name="Kerhornou A."/>
            <person name="Nie X."/>
            <person name="Hall N."/>
            <person name="Anjard C."/>
            <person name="Hemphill L."/>
            <person name="Bason N."/>
            <person name="Farbrother P."/>
            <person name="Desany B."/>
            <person name="Just E."/>
            <person name="Morio T."/>
            <person name="Rost R."/>
            <person name="Churcher C."/>
            <person name="Cooper J."/>
            <person name="Haydock S."/>
            <person name="van Driessche N."/>
            <person name="Cronin A."/>
            <person name="Goodhead I."/>
            <person name="Muzny D."/>
            <person name="Mourier T."/>
            <person name="Pain A."/>
            <person name="Lu M."/>
            <person name="Harper D."/>
            <person name="Lindsay R."/>
            <person name="Hauser H."/>
            <person name="James K."/>
            <person name="Quiles M."/>
            <person name="Madan Babu M."/>
            <person name="Saito T."/>
            <person name="Buchrieser C."/>
            <person name="Wardroper A."/>
            <person name="Felder M."/>
            <person name="Thangavelu M."/>
            <person name="Johnson D."/>
            <person name="Knights A."/>
            <person name="Loulseged H."/>
            <person name="Mungall K."/>
            <person name="Oliver K."/>
            <person name="Price C."/>
            <person name="Quail M.A."/>
            <person name="Urushihara H."/>
            <person name="Hernandez J."/>
            <person name="Rabbinowitsch E."/>
            <person name="Steffen D."/>
            <person name="Sanders M."/>
            <person name="Ma J."/>
            <person name="Kohara Y."/>
            <person name="Sharp S."/>
            <person name="Simmonds M."/>
            <person name="Spiegler S."/>
            <person name="Tivey A."/>
            <person name="Sugano S."/>
            <person name="White B."/>
            <person name="Walker D."/>
            <person name="Woodward J."/>
            <person name="Winckler T."/>
            <person name="Tanaka Y."/>
            <person name="Shaulsky G."/>
            <person name="Schleicher M."/>
            <person name="Weinstock G."/>
            <person name="Rosenthal A."/>
            <person name="Cox E.C."/>
            <person name="Chisholm R.L."/>
            <person name="Gibbs R."/>
            <person name="Loomis W.F."/>
            <person name="Platzer M."/>
            <person name="Kay R.R."/>
            <person name="Williams J."/>
            <person name="Dear P.H."/>
            <person name="Noegel A.A."/>
            <person name="Barrell B."/>
            <person name="Kuspa A."/>
        </authorList>
    </citation>
    <scope>NUCLEOTIDE SEQUENCE [LARGE SCALE GENOMIC DNA]</scope>
    <source>
        <strain evidence="23 24">AX4</strain>
    </source>
</reference>
<feature type="active site" description="Proton donor" evidence="18">
    <location>
        <position position="168"/>
    </location>
</feature>
<keyword evidence="24" id="KW-1185">Reference proteome</keyword>
<feature type="disulfide bond" evidence="20">
    <location>
        <begin position="366"/>
        <end position="401"/>
    </location>
</feature>
<dbReference type="GO" id="GO:0000139">
    <property type="term" value="C:Golgi membrane"/>
    <property type="evidence" value="ECO:0000318"/>
    <property type="project" value="GO_Central"/>
</dbReference>
<keyword evidence="14" id="KW-0325">Glycoprotein</keyword>
<comment type="similarity">
    <text evidence="4 21">Belongs to the glycosyl hydrolase 47 family.</text>
</comment>
<evidence type="ECO:0000256" key="2">
    <source>
        <dbReference type="ARBA" id="ARBA00004323"/>
    </source>
</evidence>
<evidence type="ECO:0000313" key="23">
    <source>
        <dbReference type="EMBL" id="EAL65246.1"/>
    </source>
</evidence>
<keyword evidence="12 22" id="KW-0472">Membrane</keyword>
<dbReference type="FunFam" id="1.50.10.10:FF:000017">
    <property type="entry name" value="alpha-1,2-Mannosidase"/>
    <property type="match status" value="1"/>
</dbReference>
<comment type="catalytic activity">
    <reaction evidence="16">
        <text>N(4)-(alpha-D-Man-(1-&gt;2)-alpha-D-Man-(1-&gt;2)-alpha-D-Man-(1-&gt;3)-[alpha-D-Man-(1-&gt;3)-[alpha-D-Man-(1-&gt;2)-alpha-D-Man-(1-&gt;6)]-alpha-D-Man-(1-&gt;6)]-beta-D-Man-(1-&gt;4)-beta-D-GlcNAc-(1-&gt;4)-beta-D-GlcNAc)-L-asparaginyl-[protein] (N-glucan mannose isomer 8A1,2,3B1,3) + 3 H2O = N(4)-(alpha-D-Man-(1-&gt;3)-[alpha-D-Man-(1-&gt;3)-[alpha-D-Man-(1-&gt;6)]-alpha-D-Man-(1-&gt;6)]-beta-D-Man-(1-&gt;4)-beta-D-GlcNAc-(1-&gt;4)-beta-D-GlcNAc)-L-asparaginyl-[protein] (N-glucan mannose isomer 5A1,2) + 3 beta-D-mannose</text>
        <dbReference type="Rhea" id="RHEA:56028"/>
        <dbReference type="Rhea" id="RHEA-COMP:14358"/>
        <dbReference type="Rhea" id="RHEA-COMP:14367"/>
        <dbReference type="ChEBI" id="CHEBI:15377"/>
        <dbReference type="ChEBI" id="CHEBI:28563"/>
        <dbReference type="ChEBI" id="CHEBI:59087"/>
        <dbReference type="ChEBI" id="CHEBI:60628"/>
        <dbReference type="EC" id="3.2.1.113"/>
    </reaction>
</comment>
<comment type="pathway">
    <text evidence="3">Protein modification; protein glycosylation.</text>
</comment>
<comment type="caution">
    <text evidence="23">The sequence shown here is derived from an EMBL/GenBank/DDBJ whole genome shotgun (WGS) entry which is preliminary data.</text>
</comment>
<evidence type="ECO:0000256" key="13">
    <source>
        <dbReference type="ARBA" id="ARBA00023157"/>
    </source>
</evidence>
<keyword evidence="7 21" id="KW-0378">Hydrolase</keyword>